<keyword evidence="5" id="KW-0479">Metal-binding</keyword>
<dbReference type="InterPro" id="IPR036704">
    <property type="entry name" value="RraA/RraA-like_sf"/>
</dbReference>
<dbReference type="Proteomes" id="UP000284006">
    <property type="component" value="Unassembled WGS sequence"/>
</dbReference>
<dbReference type="SUPFAM" id="SSF89562">
    <property type="entry name" value="RraA-like"/>
    <property type="match status" value="1"/>
</dbReference>
<evidence type="ECO:0000313" key="7">
    <source>
        <dbReference type="Proteomes" id="UP000284006"/>
    </source>
</evidence>
<comment type="cofactor">
    <cofactor evidence="5">
        <name>Mg(2+)</name>
        <dbReference type="ChEBI" id="CHEBI:18420"/>
    </cofactor>
</comment>
<evidence type="ECO:0000256" key="2">
    <source>
        <dbReference type="ARBA" id="ARBA00016549"/>
    </source>
</evidence>
<comment type="caution">
    <text evidence="6">The sequence shown here is derived from an EMBL/GenBank/DDBJ whole genome shotgun (WGS) entry which is preliminary data.</text>
</comment>
<dbReference type="RefSeq" id="WP_119811700.1">
    <property type="nucleotide sequence ID" value="NZ_QYUP01000123.1"/>
</dbReference>
<dbReference type="InterPro" id="IPR005493">
    <property type="entry name" value="RraA/RraA-like"/>
</dbReference>
<evidence type="ECO:0000256" key="5">
    <source>
        <dbReference type="PIRSR" id="PIRSR605493-1"/>
    </source>
</evidence>
<keyword evidence="5" id="KW-0460">Magnesium</keyword>
<proteinExistence type="predicted"/>
<organism evidence="6 7">
    <name type="scientific">Massilia cavernae</name>
    <dbReference type="NCBI Taxonomy" id="2320864"/>
    <lineage>
        <taxon>Bacteria</taxon>
        <taxon>Pseudomonadati</taxon>
        <taxon>Pseudomonadota</taxon>
        <taxon>Betaproteobacteria</taxon>
        <taxon>Burkholderiales</taxon>
        <taxon>Oxalobacteraceae</taxon>
        <taxon>Telluria group</taxon>
        <taxon>Massilia</taxon>
    </lineage>
</organism>
<evidence type="ECO:0000256" key="3">
    <source>
        <dbReference type="ARBA" id="ARBA00029596"/>
    </source>
</evidence>
<reference evidence="6 7" key="1">
    <citation type="submission" date="2018-09" db="EMBL/GenBank/DDBJ databases">
        <authorList>
            <person name="Zhu H."/>
        </authorList>
    </citation>
    <scope>NUCLEOTIDE SEQUENCE [LARGE SCALE GENOMIC DNA]</scope>
    <source>
        <strain evidence="6 7">K1S02-61</strain>
    </source>
</reference>
<sequence length="184" mass="18999">MDLALQRLRPGGVVAGTAVTLSIPSQDSTLLHHVIGMLRPGDFLVVERQGDHRHACWGGGVTRAARNAGLAGAVIDGPCTDPGEIASIGFPLWCRGVSAITTRMNDVGGRFNMPVSCGGVAVSPGDLVLADESGVLVLPRDEASAVAQRALALAADIERGEQRLDAGELLGKVYGASALVVARR</sequence>
<feature type="binding site" evidence="5">
    <location>
        <begin position="58"/>
        <end position="61"/>
    </location>
    <ligand>
        <name>substrate</name>
    </ligand>
</feature>
<dbReference type="EMBL" id="QYUP01000123">
    <property type="protein sequence ID" value="RJG14870.1"/>
    <property type="molecule type" value="Genomic_DNA"/>
</dbReference>
<dbReference type="GO" id="GO:0046872">
    <property type="term" value="F:metal ion binding"/>
    <property type="evidence" value="ECO:0007669"/>
    <property type="project" value="UniProtKB-KW"/>
</dbReference>
<dbReference type="Pfam" id="PF03737">
    <property type="entry name" value="RraA-like"/>
    <property type="match status" value="1"/>
</dbReference>
<protein>
    <recommendedName>
        <fullName evidence="2">Putative 4-hydroxy-4-methyl-2-oxoglutarate aldolase</fullName>
    </recommendedName>
    <alternativeName>
        <fullName evidence="3">Regulator of ribonuclease activity homolog</fullName>
    </alternativeName>
    <alternativeName>
        <fullName evidence="4">RraA-like protein</fullName>
    </alternativeName>
</protein>
<gene>
    <name evidence="6" type="ORF">D3872_15765</name>
</gene>
<feature type="binding site" evidence="5">
    <location>
        <position position="81"/>
    </location>
    <ligand>
        <name>Mg(2+)</name>
        <dbReference type="ChEBI" id="CHEBI:18420"/>
    </ligand>
</feature>
<dbReference type="CDD" id="cd16841">
    <property type="entry name" value="RraA_family"/>
    <property type="match status" value="1"/>
</dbReference>
<evidence type="ECO:0000256" key="4">
    <source>
        <dbReference type="ARBA" id="ARBA00030169"/>
    </source>
</evidence>
<accession>A0A418XQW7</accession>
<dbReference type="OrthoDB" id="9805307at2"/>
<keyword evidence="7" id="KW-1185">Reference proteome</keyword>
<name>A0A418XQW7_9BURK</name>
<dbReference type="PANTHER" id="PTHR33254:SF4">
    <property type="entry name" value="4-HYDROXY-4-METHYL-2-OXOGLUTARATE ALDOLASE 3-RELATED"/>
    <property type="match status" value="1"/>
</dbReference>
<evidence type="ECO:0000256" key="1">
    <source>
        <dbReference type="ARBA" id="ARBA00001968"/>
    </source>
</evidence>
<dbReference type="AlphaFoldDB" id="A0A418XQW7"/>
<dbReference type="Gene3D" id="3.50.30.40">
    <property type="entry name" value="Ribonuclease E inhibitor RraA/RraA-like"/>
    <property type="match status" value="1"/>
</dbReference>
<dbReference type="PANTHER" id="PTHR33254">
    <property type="entry name" value="4-HYDROXY-4-METHYL-2-OXOGLUTARATE ALDOLASE 3-RELATED"/>
    <property type="match status" value="1"/>
</dbReference>
<evidence type="ECO:0000313" key="6">
    <source>
        <dbReference type="EMBL" id="RJG14870.1"/>
    </source>
</evidence>
<comment type="cofactor">
    <cofactor evidence="1">
        <name>a divalent metal cation</name>
        <dbReference type="ChEBI" id="CHEBI:60240"/>
    </cofactor>
</comment>